<keyword evidence="2" id="KW-0472">Membrane</keyword>
<accession>A0A0N0NL05</accession>
<proteinExistence type="predicted"/>
<dbReference type="EMBL" id="LFJN01000017">
    <property type="protein sequence ID" value="KPI38741.1"/>
    <property type="molecule type" value="Genomic_DNA"/>
</dbReference>
<protein>
    <submittedName>
        <fullName evidence="3">Uncharacterized protein</fullName>
    </submittedName>
</protein>
<dbReference type="RefSeq" id="XP_017998704.1">
    <property type="nucleotide sequence ID" value="XM_018145965.1"/>
</dbReference>
<evidence type="ECO:0000313" key="3">
    <source>
        <dbReference type="EMBL" id="KPI38741.1"/>
    </source>
</evidence>
<evidence type="ECO:0000256" key="1">
    <source>
        <dbReference type="SAM" id="MobiDB-lite"/>
    </source>
</evidence>
<evidence type="ECO:0000313" key="4">
    <source>
        <dbReference type="Proteomes" id="UP000038010"/>
    </source>
</evidence>
<dbReference type="Proteomes" id="UP000038010">
    <property type="component" value="Unassembled WGS sequence"/>
</dbReference>
<sequence>MAPTSQPTWLTPIPTKRSLFRRDINDGSLVSLIITAIILSILVVGIIIYLFRKTWSKMVEPRLSRSSNTNSAKVSYKLPSLRPSLSSTKSSPVLPTYRQSMRARSCSDALWSEKLDHEVDYFSSTDGSSSHDETAYLPRYSSRKTSSASSLSLSRRHCLSLSLTTSPAFQPLDMLPIYEGTESAAASPVLGHEARPLAPRRSLSETQIQRPMSVPAKSRPLGSHPVNNDDKNATSIHRCSGSFDAAGRDMLRRQRSAGRLEQVDLI</sequence>
<keyword evidence="2" id="KW-0812">Transmembrane</keyword>
<keyword evidence="2" id="KW-1133">Transmembrane helix</keyword>
<gene>
    <name evidence="3" type="ORF">AB675_5729</name>
</gene>
<feature type="region of interest" description="Disordered" evidence="1">
    <location>
        <begin position="122"/>
        <end position="141"/>
    </location>
</feature>
<dbReference type="GeneID" id="28737845"/>
<keyword evidence="4" id="KW-1185">Reference proteome</keyword>
<organism evidence="3 4">
    <name type="scientific">Cyphellophora attinorum</name>
    <dbReference type="NCBI Taxonomy" id="1664694"/>
    <lineage>
        <taxon>Eukaryota</taxon>
        <taxon>Fungi</taxon>
        <taxon>Dikarya</taxon>
        <taxon>Ascomycota</taxon>
        <taxon>Pezizomycotina</taxon>
        <taxon>Eurotiomycetes</taxon>
        <taxon>Chaetothyriomycetidae</taxon>
        <taxon>Chaetothyriales</taxon>
        <taxon>Cyphellophoraceae</taxon>
        <taxon>Cyphellophora</taxon>
    </lineage>
</organism>
<feature type="region of interest" description="Disordered" evidence="1">
    <location>
        <begin position="195"/>
        <end position="234"/>
    </location>
</feature>
<reference evidence="3 4" key="1">
    <citation type="submission" date="2015-06" db="EMBL/GenBank/DDBJ databases">
        <title>Draft genome of the ant-associated black yeast Phialophora attae CBS 131958.</title>
        <authorList>
            <person name="Moreno L.F."/>
            <person name="Stielow B.J."/>
            <person name="de Hoog S."/>
            <person name="Vicente V.A."/>
            <person name="Weiss V.A."/>
            <person name="de Vries M."/>
            <person name="Cruz L.M."/>
            <person name="Souza E.M."/>
        </authorList>
    </citation>
    <scope>NUCLEOTIDE SEQUENCE [LARGE SCALE GENOMIC DNA]</scope>
    <source>
        <strain evidence="3 4">CBS 131958</strain>
    </source>
</reference>
<dbReference type="AlphaFoldDB" id="A0A0N0NL05"/>
<feature type="transmembrane region" description="Helical" evidence="2">
    <location>
        <begin position="29"/>
        <end position="51"/>
    </location>
</feature>
<evidence type="ECO:0000256" key="2">
    <source>
        <dbReference type="SAM" id="Phobius"/>
    </source>
</evidence>
<name>A0A0N0NL05_9EURO</name>
<comment type="caution">
    <text evidence="3">The sequence shown here is derived from an EMBL/GenBank/DDBJ whole genome shotgun (WGS) entry which is preliminary data.</text>
</comment>
<dbReference type="VEuPathDB" id="FungiDB:AB675_5729"/>